<dbReference type="InterPro" id="IPR027635">
    <property type="entry name" value="Lantibiotic2_lead_pep_dom"/>
</dbReference>
<protein>
    <recommendedName>
        <fullName evidence="2">Mersacidin/lichenicidin family type 2 lantibiotic</fullName>
    </recommendedName>
</protein>
<dbReference type="AlphaFoldDB" id="A0A455SG26"/>
<name>A0A455SG26_9CHLR</name>
<sequence>MHSTIIRAWKDAQFRKQLSEEEKARLPESPVGSVTELSDEELGEVAGGYGSSHYWSYDWWRCRRRRSYYGGCRSYGGCYYSNVVVGPIRICW</sequence>
<organism evidence="1">
    <name type="scientific">Thermosporothrix sp. COM3</name>
    <dbReference type="NCBI Taxonomy" id="2490863"/>
    <lineage>
        <taxon>Bacteria</taxon>
        <taxon>Bacillati</taxon>
        <taxon>Chloroflexota</taxon>
        <taxon>Ktedonobacteria</taxon>
        <taxon>Ktedonobacterales</taxon>
        <taxon>Thermosporotrichaceae</taxon>
        <taxon>Thermosporothrix</taxon>
    </lineage>
</organism>
<dbReference type="EMBL" id="AP019376">
    <property type="protein sequence ID" value="BBH86271.1"/>
    <property type="molecule type" value="Genomic_DNA"/>
</dbReference>
<evidence type="ECO:0000313" key="1">
    <source>
        <dbReference type="EMBL" id="BBH86271.1"/>
    </source>
</evidence>
<dbReference type="GO" id="GO:0042742">
    <property type="term" value="P:defense response to bacterium"/>
    <property type="evidence" value="ECO:0007669"/>
    <property type="project" value="InterPro"/>
</dbReference>
<gene>
    <name evidence="1" type="ORF">KTC_10220</name>
</gene>
<accession>A0A455SG26</accession>
<proteinExistence type="predicted"/>
<dbReference type="NCBIfam" id="TIGR03898">
    <property type="entry name" value="lanti_MRSA_kill"/>
    <property type="match status" value="1"/>
</dbReference>
<evidence type="ECO:0008006" key="2">
    <source>
        <dbReference type="Google" id="ProtNLM"/>
    </source>
</evidence>
<reference evidence="1" key="1">
    <citation type="submission" date="2018-12" db="EMBL/GenBank/DDBJ databases">
        <title>Novel natural products biosynthetic potential of the class Ktedonobacteria.</title>
        <authorList>
            <person name="Zheng Y."/>
            <person name="Saitou A."/>
            <person name="Wang C.M."/>
            <person name="Toyoda A."/>
            <person name="Minakuchi Y."/>
            <person name="Sekiguchi Y."/>
            <person name="Ueda K."/>
            <person name="Takano H."/>
            <person name="Sakai Y."/>
            <person name="Yokota A."/>
            <person name="Yabe S."/>
        </authorList>
    </citation>
    <scope>NUCLEOTIDE SEQUENCE</scope>
    <source>
        <strain evidence="1">COM3</strain>
    </source>
</reference>